<keyword evidence="2" id="KW-0231">Viral genome packaging</keyword>
<dbReference type="Gene3D" id="1.10.10.1400">
    <property type="entry name" value="Terminase, small subunit, N-terminal DNA-binding domain, HTH motif"/>
    <property type="match status" value="1"/>
</dbReference>
<dbReference type="Pfam" id="PF03592">
    <property type="entry name" value="Terminase_2"/>
    <property type="match status" value="1"/>
</dbReference>
<name>A0ABW7DS75_9FIRM</name>
<dbReference type="Gene3D" id="6.10.140.2160">
    <property type="match status" value="1"/>
</dbReference>
<dbReference type="RefSeq" id="WP_113855544.1">
    <property type="nucleotide sequence ID" value="NZ_CP011940.1"/>
</dbReference>
<dbReference type="InterPro" id="IPR052404">
    <property type="entry name" value="SPP1-like_terminase"/>
</dbReference>
<comment type="caution">
    <text evidence="4">The sequence shown here is derived from an EMBL/GenBank/DDBJ whole genome shotgun (WGS) entry which is preliminary data.</text>
</comment>
<feature type="coiled-coil region" evidence="3">
    <location>
        <begin position="121"/>
        <end position="153"/>
    </location>
</feature>
<organism evidence="4 5">
    <name type="scientific">Megasphaera hexanoica</name>
    <dbReference type="NCBI Taxonomy" id="1675036"/>
    <lineage>
        <taxon>Bacteria</taxon>
        <taxon>Bacillati</taxon>
        <taxon>Bacillota</taxon>
        <taxon>Negativicutes</taxon>
        <taxon>Veillonellales</taxon>
        <taxon>Veillonellaceae</taxon>
        <taxon>Megasphaera</taxon>
    </lineage>
</organism>
<sequence length="172" mass="19464">MLTEKQKRFVDYFVELGDMVNAARKAGYSNASALDAPNWLNPNKPQYKPYLKDAIGKRLQELKNERTASLSEVLEFMTSTMRGEVKEDVVVTEGTGDGCSEARVIQKQVSARDRLEAAKALEKRLGRFVDLEKEEQQLKNEKLRAEVADLKADSDEEGIDFEFSRAPKETES</sequence>
<proteinExistence type="predicted"/>
<gene>
    <name evidence="4" type="ORF">ACGTZG_12275</name>
</gene>
<dbReference type="EMBL" id="JBIEKR010000012">
    <property type="protein sequence ID" value="MFG6273960.1"/>
    <property type="molecule type" value="Genomic_DNA"/>
</dbReference>
<protein>
    <submittedName>
        <fullName evidence="4">Terminase small subunit</fullName>
    </submittedName>
</protein>
<evidence type="ECO:0000256" key="3">
    <source>
        <dbReference type="SAM" id="Coils"/>
    </source>
</evidence>
<reference evidence="4 5" key="1">
    <citation type="submission" date="2024-10" db="EMBL/GenBank/DDBJ databases">
        <authorList>
            <person name="Sang B.-I."/>
            <person name="Prabhaharan D."/>
        </authorList>
    </citation>
    <scope>NUCLEOTIDE SEQUENCE [LARGE SCALE GENOMIC DNA]</scope>
    <source>
        <strain evidence="4 5">MH</strain>
    </source>
</reference>
<dbReference type="Proteomes" id="UP001605989">
    <property type="component" value="Unassembled WGS sequence"/>
</dbReference>
<dbReference type="InterPro" id="IPR005335">
    <property type="entry name" value="Terminase_ssu"/>
</dbReference>
<keyword evidence="5" id="KW-1185">Reference proteome</keyword>
<evidence type="ECO:0000256" key="2">
    <source>
        <dbReference type="ARBA" id="ARBA00023219"/>
    </source>
</evidence>
<evidence type="ECO:0000256" key="1">
    <source>
        <dbReference type="ARBA" id="ARBA00022612"/>
    </source>
</evidence>
<dbReference type="InterPro" id="IPR038713">
    <property type="entry name" value="Terminase_Gp1_N_sf"/>
</dbReference>
<dbReference type="PANTHER" id="PTHR41328:SF2">
    <property type="entry name" value="TERMINASE SMALL SUBUNIT"/>
    <property type="match status" value="1"/>
</dbReference>
<evidence type="ECO:0000313" key="5">
    <source>
        <dbReference type="Proteomes" id="UP001605989"/>
    </source>
</evidence>
<accession>A0ABW7DS75</accession>
<keyword evidence="3" id="KW-0175">Coiled coil</keyword>
<evidence type="ECO:0000313" key="4">
    <source>
        <dbReference type="EMBL" id="MFG6273960.1"/>
    </source>
</evidence>
<keyword evidence="1" id="KW-1188">Viral release from host cell</keyword>
<dbReference type="PANTHER" id="PTHR41328">
    <property type="entry name" value="TERMINASE SMALL SUBUNIT-RELATED"/>
    <property type="match status" value="1"/>
</dbReference>